<sequence length="103" mass="12108">MIHSLIKNEYFWPLLLIVVVGYYGWIVFRYFRVPITEFFQNRGLGNAQKQRKGKLKISWDDLVIAFAIQRKLIHNPNADLHPEERALINQSPFREVLASELPA</sequence>
<keyword evidence="3" id="KW-1185">Reference proteome</keyword>
<accession>A0A4R5VGC8</accession>
<keyword evidence="1" id="KW-1133">Transmembrane helix</keyword>
<organism evidence="2 3">
    <name type="scientific">Algoriphagus formosus</name>
    <dbReference type="NCBI Taxonomy" id="2007308"/>
    <lineage>
        <taxon>Bacteria</taxon>
        <taxon>Pseudomonadati</taxon>
        <taxon>Bacteroidota</taxon>
        <taxon>Cytophagia</taxon>
        <taxon>Cytophagales</taxon>
        <taxon>Cyclobacteriaceae</taxon>
        <taxon>Algoriphagus</taxon>
    </lineage>
</organism>
<dbReference type="AlphaFoldDB" id="A0A4R5VGC8"/>
<proteinExistence type="predicted"/>
<gene>
    <name evidence="2" type="ORF">E1898_00475</name>
</gene>
<dbReference type="EMBL" id="SMUW01000016">
    <property type="protein sequence ID" value="TDK50840.1"/>
    <property type="molecule type" value="Genomic_DNA"/>
</dbReference>
<dbReference type="RefSeq" id="WP_133389420.1">
    <property type="nucleotide sequence ID" value="NZ_SMUW01000016.1"/>
</dbReference>
<reference evidence="2 3" key="1">
    <citation type="submission" date="2019-03" db="EMBL/GenBank/DDBJ databases">
        <title>Algoriphagus aquimaris sp. nov., isolated form marine sediment in Pohang, Korea.</title>
        <authorList>
            <person name="Kim J."/>
            <person name="Yoon S.-H."/>
            <person name="Lee S.-S."/>
        </authorList>
    </citation>
    <scope>NUCLEOTIDE SEQUENCE [LARGE SCALE GENOMIC DNA]</scope>
    <source>
        <strain evidence="2 3">F21</strain>
    </source>
</reference>
<protein>
    <submittedName>
        <fullName evidence="2">Uncharacterized protein</fullName>
    </submittedName>
</protein>
<evidence type="ECO:0000313" key="2">
    <source>
        <dbReference type="EMBL" id="TDK50840.1"/>
    </source>
</evidence>
<feature type="transmembrane region" description="Helical" evidence="1">
    <location>
        <begin position="12"/>
        <end position="31"/>
    </location>
</feature>
<comment type="caution">
    <text evidence="2">The sequence shown here is derived from an EMBL/GenBank/DDBJ whole genome shotgun (WGS) entry which is preliminary data.</text>
</comment>
<evidence type="ECO:0000313" key="3">
    <source>
        <dbReference type="Proteomes" id="UP000295438"/>
    </source>
</evidence>
<keyword evidence="1" id="KW-0812">Transmembrane</keyword>
<dbReference type="Proteomes" id="UP000295438">
    <property type="component" value="Unassembled WGS sequence"/>
</dbReference>
<name>A0A4R5VGC8_9BACT</name>
<keyword evidence="1" id="KW-0472">Membrane</keyword>
<evidence type="ECO:0000256" key="1">
    <source>
        <dbReference type="SAM" id="Phobius"/>
    </source>
</evidence>